<sequence length="771" mass="82947">MPISPLALTWVTAHLKRRGLPCNIPGVTAAEVCSEEEPKPAAEPQHEAKPLSPDELLQALGHCFTSQPPKKEMTSNQNLVKNPNGLAEHETSLSPQHRSTPQRVASGIVKLVEQHEERSAATKGTTQSLLLLNTVLTACMRHALRYSRLDASKGEDVTASGGDGASTVSPSQQIAFPWSADRAANHLLHVFSDDAVQKQLRTRLWKIVSKEHKQIVGDATKLFRSLPIDGSGAINFGEGTSVAEEELKRMFYIPESTVVATCDAIRKLYNAEEPTLILSDAWSSGVKGGEVSLLSECHFVYEVSSQHLADLLMQEVRANAMKEEKTKAENCEDLGAALQQPYSKFTSQFCTLLMEMSRVRMAAAVLMQFEILARRIALLAKGPTVNQQRGSCDTCVDLGVAVAAQELCTLAVTSSSRVLETALHKKRFTTLFRVTVGESPSLTSRGDQRKSSNDEQNGAVVTGPLPTLGSAFALLSLGSPIKKVAAVERAKARASSEVALAANSTDVLGDSGSCEHNNSSVGPGDPSGVRSVDCAATYGAFMQTIMKAAGATNSRATLDGKRSKGKARHTTSTEGAPSGTSGGIQQHRNEQTEPSATWKFRCCRMQRDNVLDALEAIPCAEKDAKVQLLRSSTDIPWPFTLDAIPADGGRSNLDCGGGNCGSSNSSTLLQATSGFTSTVTDMTVRMKFNESWFPPTERMHTSACTAHDGGGTTTTHGTGFTPMDFQHASQLQRVLAFNDGRFLFMNGCPASKVKPLNRLARESLKLVVRFR</sequence>
<dbReference type="GeneID" id="92376630"/>
<feature type="region of interest" description="Disordered" evidence="1">
    <location>
        <begin position="65"/>
        <end position="102"/>
    </location>
</feature>
<dbReference type="RefSeq" id="XP_067081826.1">
    <property type="nucleotide sequence ID" value="XM_067225725.1"/>
</dbReference>
<organism evidence="2 3">
    <name type="scientific">Trypanosoma equiperdum</name>
    <dbReference type="NCBI Taxonomy" id="5694"/>
    <lineage>
        <taxon>Eukaryota</taxon>
        <taxon>Discoba</taxon>
        <taxon>Euglenozoa</taxon>
        <taxon>Kinetoplastea</taxon>
        <taxon>Metakinetoplastina</taxon>
        <taxon>Trypanosomatida</taxon>
        <taxon>Trypanosomatidae</taxon>
        <taxon>Trypanosoma</taxon>
    </lineage>
</organism>
<feature type="region of interest" description="Disordered" evidence="1">
    <location>
        <begin position="439"/>
        <end position="460"/>
    </location>
</feature>
<evidence type="ECO:0000313" key="2">
    <source>
        <dbReference type="EMBL" id="SCU71110.1"/>
    </source>
</evidence>
<name>A0A1G4IFF1_TRYEQ</name>
<proteinExistence type="predicted"/>
<evidence type="ECO:0000256" key="1">
    <source>
        <dbReference type="SAM" id="MobiDB-lite"/>
    </source>
</evidence>
<evidence type="ECO:0000313" key="3">
    <source>
        <dbReference type="Proteomes" id="UP000195570"/>
    </source>
</evidence>
<gene>
    <name evidence="2" type="ORF">TEOVI_000269000</name>
</gene>
<dbReference type="VEuPathDB" id="TriTrypDB:TEOVI_000269000"/>
<feature type="compositionally biased region" description="Polar residues" evidence="1">
    <location>
        <begin position="65"/>
        <end position="81"/>
    </location>
</feature>
<protein>
    <submittedName>
        <fullName evidence="2">Uncharacterized protein</fullName>
    </submittedName>
</protein>
<feature type="region of interest" description="Disordered" evidence="1">
    <location>
        <begin position="553"/>
        <end position="593"/>
    </location>
</feature>
<keyword evidence="3" id="KW-1185">Reference proteome</keyword>
<dbReference type="AlphaFoldDB" id="A0A1G4IFF1"/>
<dbReference type="Proteomes" id="UP000195570">
    <property type="component" value="Unassembled WGS sequence"/>
</dbReference>
<dbReference type="EMBL" id="CZPT02001569">
    <property type="protein sequence ID" value="SCU71110.1"/>
    <property type="molecule type" value="Genomic_DNA"/>
</dbReference>
<accession>A0A1G4IFF1</accession>
<reference evidence="2" key="1">
    <citation type="submission" date="2016-09" db="EMBL/GenBank/DDBJ databases">
        <authorList>
            <person name="Hebert L."/>
            <person name="Moumen B."/>
        </authorList>
    </citation>
    <scope>NUCLEOTIDE SEQUENCE [LARGE SCALE GENOMIC DNA]</scope>
    <source>
        <strain evidence="2">OVI</strain>
    </source>
</reference>
<comment type="caution">
    <text evidence="2">The sequence shown here is derived from an EMBL/GenBank/DDBJ whole genome shotgun (WGS) entry which is preliminary data.</text>
</comment>
<feature type="compositionally biased region" description="Polar residues" evidence="1">
    <location>
        <begin position="92"/>
        <end position="102"/>
    </location>
</feature>
<feature type="compositionally biased region" description="Polar residues" evidence="1">
    <location>
        <begin position="570"/>
        <end position="586"/>
    </location>
</feature>